<evidence type="ECO:0000313" key="5">
    <source>
        <dbReference type="Proteomes" id="UP001271789"/>
    </source>
</evidence>
<dbReference type="RefSeq" id="WP_338100051.1">
    <property type="nucleotide sequence ID" value="NZ_JAWDKD010000021.1"/>
</dbReference>
<protein>
    <recommendedName>
        <fullName evidence="3">Zinc-ribbon domain-containing protein</fullName>
    </recommendedName>
</protein>
<keyword evidence="5" id="KW-1185">Reference proteome</keyword>
<feature type="transmembrane region" description="Helical" evidence="2">
    <location>
        <begin position="118"/>
        <end position="145"/>
    </location>
</feature>
<feature type="compositionally biased region" description="Low complexity" evidence="1">
    <location>
        <begin position="67"/>
        <end position="83"/>
    </location>
</feature>
<reference evidence="4" key="1">
    <citation type="submission" date="2023-06" db="EMBL/GenBank/DDBJ databases">
        <title>Genome sequence of Methanosarcinaceae archaeon Ag5.</title>
        <authorList>
            <person name="Protasov E."/>
            <person name="Platt K."/>
            <person name="Poehlein A."/>
            <person name="Daniel R."/>
            <person name="Brune A."/>
        </authorList>
    </citation>
    <scope>NUCLEOTIDE SEQUENCE</scope>
    <source>
        <strain evidence="4">Ag5</strain>
    </source>
</reference>
<dbReference type="EMBL" id="JAWDKD010000021">
    <property type="protein sequence ID" value="MDV0447611.1"/>
    <property type="molecule type" value="Genomic_DNA"/>
</dbReference>
<dbReference type="Pfam" id="PF13240">
    <property type="entry name" value="Zn_Ribbon_1"/>
    <property type="match status" value="1"/>
</dbReference>
<feature type="domain" description="Zinc-ribbon" evidence="3">
    <location>
        <begin position="5"/>
        <end position="27"/>
    </location>
</feature>
<comment type="caution">
    <text evidence="4">The sequence shown here is derived from an EMBL/GenBank/DDBJ whole genome shotgun (WGS) entry which is preliminary data.</text>
</comment>
<evidence type="ECO:0000256" key="1">
    <source>
        <dbReference type="SAM" id="MobiDB-lite"/>
    </source>
</evidence>
<keyword evidence="2" id="KW-0472">Membrane</keyword>
<accession>A0AAE4SDI7</accession>
<dbReference type="InterPro" id="IPR026870">
    <property type="entry name" value="Zinc_ribbon_dom"/>
</dbReference>
<organism evidence="4 5">
    <name type="scientific">Methanolapillus africanus</name>
    <dbReference type="NCBI Taxonomy" id="3028297"/>
    <lineage>
        <taxon>Archaea</taxon>
        <taxon>Methanobacteriati</taxon>
        <taxon>Methanobacteriota</taxon>
        <taxon>Stenosarchaea group</taxon>
        <taxon>Methanomicrobia</taxon>
        <taxon>Methanosarcinales</taxon>
        <taxon>Methanosarcinaceae</taxon>
        <taxon>Methanolapillus</taxon>
    </lineage>
</organism>
<evidence type="ECO:0000256" key="2">
    <source>
        <dbReference type="SAM" id="Phobius"/>
    </source>
</evidence>
<gene>
    <name evidence="4" type="ORF">MsAg5_15200</name>
</gene>
<sequence length="197" mass="21764">MSENYCSNCGSKIEENAAICTNCGMPLKKTPYGNPPEPPKSDEPSAEKPPAVDAELVSEPKTDGNAKQGSSKSQSQSQSQSSSTVPPKKSDKIPFLSLILSFFWTGLGQLYNGQFWRGIAFMILVPIGTLFLIVPGLIIWIYGMYDAYTQAEKMNKGEVPYSEAKLWEILVFILFPFIIAAILIVLIMLLMIPFMII</sequence>
<feature type="transmembrane region" description="Helical" evidence="2">
    <location>
        <begin position="93"/>
        <end position="112"/>
    </location>
</feature>
<proteinExistence type="predicted"/>
<evidence type="ECO:0000313" key="4">
    <source>
        <dbReference type="EMBL" id="MDV0447611.1"/>
    </source>
</evidence>
<dbReference type="AlphaFoldDB" id="A0AAE4SDI7"/>
<name>A0AAE4SDI7_9EURY</name>
<evidence type="ECO:0000259" key="3">
    <source>
        <dbReference type="Pfam" id="PF13240"/>
    </source>
</evidence>
<dbReference type="Proteomes" id="UP001271789">
    <property type="component" value="Unassembled WGS sequence"/>
</dbReference>
<feature type="region of interest" description="Disordered" evidence="1">
    <location>
        <begin position="28"/>
        <end position="89"/>
    </location>
</feature>
<keyword evidence="2" id="KW-0812">Transmembrane</keyword>
<feature type="transmembrane region" description="Helical" evidence="2">
    <location>
        <begin position="166"/>
        <end position="196"/>
    </location>
</feature>
<keyword evidence="2" id="KW-1133">Transmembrane helix</keyword>